<dbReference type="PROSITE" id="PS50297">
    <property type="entry name" value="ANK_REP_REGION"/>
    <property type="match status" value="2"/>
</dbReference>
<feature type="compositionally biased region" description="Low complexity" evidence="9">
    <location>
        <begin position="133"/>
        <end position="148"/>
    </location>
</feature>
<dbReference type="InterPro" id="IPR002110">
    <property type="entry name" value="Ankyrin_rpt"/>
</dbReference>
<keyword evidence="10" id="KW-1133">Transmembrane helix</keyword>
<evidence type="ECO:0000256" key="10">
    <source>
        <dbReference type="SAM" id="Phobius"/>
    </source>
</evidence>
<keyword evidence="10" id="KW-0472">Membrane</keyword>
<dbReference type="SUPFAM" id="SSF50044">
    <property type="entry name" value="SH3-domain"/>
    <property type="match status" value="1"/>
</dbReference>
<sequence length="943" mass="104506">AMKTEGVWQKRVQQEKHNCKVLFSIVNFLLFWSKLLSWKTSTIEALDRNLRKMAGEQMNGTQSMLDLNFQSFAAQNIDEKQMELDMAAAKMDSLTKELENIWSDNNPSASSPVQGKDSRYSAVTLDSQDRKQLSLSSTSSHSPSLSKQSTRKMMSSNGGDNYVPSLSRPGPLPASLTGPVSTYNLPLGSPVQLSPLPIKNTLGRSVSPCPRVYLQPEPKPLVDRPQSPRPMGNSPNYESLTFSQPGRSSSPHLLQMRPLAPMDHNAALRPTTGSLYDYLPYSGQPGRIASPRPIATPTEIPVVQQAFFGERMPAPRPVSTQGFENPQIFGSALNTGLSAFAPFRSPDDQAAIRRRSQKSWNESDLDVAYEKKHSPHPGYERGDPNTSFRAQTVPVSGPWRESSLDGAPVSNKDDLYGQNSFSTLPRNYKYNPTTGDRRIDPSVWRSHPGAVPGTLPRNWQSSQQPISRIPIPPSSPQGGLQKQKKPIPLSVIFRLQNAFWEQRYPYSMSSNQGPPGPPTIAKLQQSQPHTAQAQNPVRSWSLLDGSGKVSTLERVQELQRMTLGLPEAGELEPELSILLPTSDSQIEESPRPLSPTRLQPILPPEAQKMPELDEIRRVLADIPRPLKRRGSMEQCVSVTQPSNKKQYQQIMSRLFRRSTPKETVSLVGEGAPQMEMPVIIEGSETKVGATIAQERSPSPSLPAVLIAPTPPIYTSPSPQELRSVLKKHSSPKKTPVRRARLNPLVLLLDAALTGELDVVQQAVKEMNDPSRANDEGITALHNAICGANYEIVDFLIDIGVNVNSPDSHGWTPLHCAASCNDTNICMALVKHGAAIFAMTFSDGTMAVEKCDPYREGYKECSSYLSEVEQSMGLVNNGIVYALWDHITEESDELSFRQGDTVTILRRDGQDETEWWWASLYGREGYIPRNYFGLFPRVRAHRSP</sequence>
<evidence type="ECO:0000256" key="1">
    <source>
        <dbReference type="ARBA" id="ARBA00004123"/>
    </source>
</evidence>
<dbReference type="Proteomes" id="UP001066276">
    <property type="component" value="Chromosome 9"/>
</dbReference>
<feature type="compositionally biased region" description="Basic and acidic residues" evidence="9">
    <location>
        <begin position="368"/>
        <end position="383"/>
    </location>
</feature>
<keyword evidence="13" id="KW-1185">Reference proteome</keyword>
<dbReference type="GO" id="GO:0006915">
    <property type="term" value="P:apoptotic process"/>
    <property type="evidence" value="ECO:0007669"/>
    <property type="project" value="UniProtKB-KW"/>
</dbReference>
<comment type="caution">
    <text evidence="12">The sequence shown here is derived from an EMBL/GenBank/DDBJ whole genome shotgun (WGS) entry which is preliminary data.</text>
</comment>
<feature type="compositionally biased region" description="Low complexity" evidence="9">
    <location>
        <begin position="460"/>
        <end position="469"/>
    </location>
</feature>
<evidence type="ECO:0000256" key="8">
    <source>
        <dbReference type="PROSITE-ProRule" id="PRU00192"/>
    </source>
</evidence>
<feature type="repeat" description="ANK" evidence="7">
    <location>
        <begin position="808"/>
        <end position="840"/>
    </location>
</feature>
<dbReference type="GO" id="GO:0005634">
    <property type="term" value="C:nucleus"/>
    <property type="evidence" value="ECO:0007669"/>
    <property type="project" value="UniProtKB-SubCell"/>
</dbReference>
<dbReference type="SUPFAM" id="SSF48403">
    <property type="entry name" value="Ankyrin repeat"/>
    <property type="match status" value="1"/>
</dbReference>
<dbReference type="InterPro" id="IPR028320">
    <property type="entry name" value="iASPP"/>
</dbReference>
<dbReference type="PROSITE" id="PS50088">
    <property type="entry name" value="ANK_REPEAT"/>
    <property type="match status" value="2"/>
</dbReference>
<evidence type="ECO:0000256" key="6">
    <source>
        <dbReference type="ARBA" id="ARBA00023242"/>
    </source>
</evidence>
<keyword evidence="3" id="KW-0053">Apoptosis</keyword>
<feature type="region of interest" description="Disordered" evidence="9">
    <location>
        <begin position="209"/>
        <end position="251"/>
    </location>
</feature>
<dbReference type="PANTHER" id="PTHR24164">
    <property type="entry name" value="RELA-ASSOCIATED INHIBITOR"/>
    <property type="match status" value="1"/>
</dbReference>
<dbReference type="Gene3D" id="1.25.40.20">
    <property type="entry name" value="Ankyrin repeat-containing domain"/>
    <property type="match status" value="1"/>
</dbReference>
<dbReference type="PANTHER" id="PTHR24164:SF4">
    <property type="entry name" value="RELA-ASSOCIATED INHIBITOR"/>
    <property type="match status" value="1"/>
</dbReference>
<dbReference type="SMART" id="SM00248">
    <property type="entry name" value="ANK"/>
    <property type="match status" value="2"/>
</dbReference>
<feature type="compositionally biased region" description="Polar residues" evidence="9">
    <location>
        <begin position="522"/>
        <end position="538"/>
    </location>
</feature>
<feature type="domain" description="SH3" evidence="11">
    <location>
        <begin position="874"/>
        <end position="936"/>
    </location>
</feature>
<dbReference type="GO" id="GO:0006357">
    <property type="term" value="P:regulation of transcription by RNA polymerase II"/>
    <property type="evidence" value="ECO:0007669"/>
    <property type="project" value="TreeGrafter"/>
</dbReference>
<feature type="region of interest" description="Disordered" evidence="9">
    <location>
        <begin position="506"/>
        <end position="538"/>
    </location>
</feature>
<dbReference type="InterPro" id="IPR036770">
    <property type="entry name" value="Ankyrin_rpt-contain_sf"/>
</dbReference>
<keyword evidence="6" id="KW-0539">Nucleus</keyword>
<feature type="compositionally biased region" description="Polar residues" evidence="9">
    <location>
        <begin position="233"/>
        <end position="251"/>
    </location>
</feature>
<feature type="non-terminal residue" evidence="12">
    <location>
        <position position="1"/>
    </location>
</feature>
<dbReference type="EMBL" id="JANPWB010000013">
    <property type="protein sequence ID" value="KAJ1106678.1"/>
    <property type="molecule type" value="Genomic_DNA"/>
</dbReference>
<evidence type="ECO:0000259" key="11">
    <source>
        <dbReference type="PROSITE" id="PS50002"/>
    </source>
</evidence>
<reference evidence="12" key="1">
    <citation type="journal article" date="2022" name="bioRxiv">
        <title>Sequencing and chromosome-scale assembly of the giantPleurodeles waltlgenome.</title>
        <authorList>
            <person name="Brown T."/>
            <person name="Elewa A."/>
            <person name="Iarovenko S."/>
            <person name="Subramanian E."/>
            <person name="Araus A.J."/>
            <person name="Petzold A."/>
            <person name="Susuki M."/>
            <person name="Suzuki K.-i.T."/>
            <person name="Hayashi T."/>
            <person name="Toyoda A."/>
            <person name="Oliveira C."/>
            <person name="Osipova E."/>
            <person name="Leigh N.D."/>
            <person name="Simon A."/>
            <person name="Yun M.H."/>
        </authorList>
    </citation>
    <scope>NUCLEOTIDE SEQUENCE</scope>
    <source>
        <strain evidence="12">20211129_DDA</strain>
        <tissue evidence="12">Liver</tissue>
    </source>
</reference>
<dbReference type="PROSITE" id="PS50002">
    <property type="entry name" value="SH3"/>
    <property type="match status" value="1"/>
</dbReference>
<protein>
    <recommendedName>
        <fullName evidence="11">SH3 domain-containing protein</fullName>
    </recommendedName>
</protein>
<feature type="region of interest" description="Disordered" evidence="9">
    <location>
        <begin position="102"/>
        <end position="177"/>
    </location>
</feature>
<feature type="compositionally biased region" description="Polar residues" evidence="9">
    <location>
        <begin position="102"/>
        <end position="113"/>
    </location>
</feature>
<dbReference type="InterPro" id="IPR036028">
    <property type="entry name" value="SH3-like_dom_sf"/>
</dbReference>
<organism evidence="12 13">
    <name type="scientific">Pleurodeles waltl</name>
    <name type="common">Iberian ribbed newt</name>
    <dbReference type="NCBI Taxonomy" id="8319"/>
    <lineage>
        <taxon>Eukaryota</taxon>
        <taxon>Metazoa</taxon>
        <taxon>Chordata</taxon>
        <taxon>Craniata</taxon>
        <taxon>Vertebrata</taxon>
        <taxon>Euteleostomi</taxon>
        <taxon>Amphibia</taxon>
        <taxon>Batrachia</taxon>
        <taxon>Caudata</taxon>
        <taxon>Salamandroidea</taxon>
        <taxon>Salamandridae</taxon>
        <taxon>Pleurodelinae</taxon>
        <taxon>Pleurodeles</taxon>
    </lineage>
</organism>
<name>A0AAV7N0H6_PLEWA</name>
<dbReference type="AlphaFoldDB" id="A0AAV7N0H6"/>
<evidence type="ECO:0000256" key="3">
    <source>
        <dbReference type="ARBA" id="ARBA00022703"/>
    </source>
</evidence>
<gene>
    <name evidence="12" type="ORF">NDU88_004079</name>
</gene>
<evidence type="ECO:0000256" key="2">
    <source>
        <dbReference type="ARBA" id="ARBA00022443"/>
    </source>
</evidence>
<dbReference type="Pfam" id="PF12796">
    <property type="entry name" value="Ank_2"/>
    <property type="match status" value="1"/>
</dbReference>
<feature type="transmembrane region" description="Helical" evidence="10">
    <location>
        <begin position="21"/>
        <end position="38"/>
    </location>
</feature>
<dbReference type="InterPro" id="IPR001452">
    <property type="entry name" value="SH3_domain"/>
</dbReference>
<comment type="subcellular location">
    <subcellularLocation>
        <location evidence="1">Nucleus</location>
    </subcellularLocation>
</comment>
<proteinExistence type="predicted"/>
<feature type="region of interest" description="Disordered" evidence="9">
    <location>
        <begin position="353"/>
        <end position="483"/>
    </location>
</feature>
<feature type="compositionally biased region" description="Polar residues" evidence="9">
    <location>
        <begin position="417"/>
        <end position="434"/>
    </location>
</feature>
<evidence type="ECO:0000256" key="9">
    <source>
        <dbReference type="SAM" id="MobiDB-lite"/>
    </source>
</evidence>
<feature type="compositionally biased region" description="Polar residues" evidence="9">
    <location>
        <begin position="384"/>
        <end position="394"/>
    </location>
</feature>
<dbReference type="GO" id="GO:0045597">
    <property type="term" value="P:positive regulation of cell differentiation"/>
    <property type="evidence" value="ECO:0007669"/>
    <property type="project" value="TreeGrafter"/>
</dbReference>
<evidence type="ECO:0000256" key="5">
    <source>
        <dbReference type="ARBA" id="ARBA00023043"/>
    </source>
</evidence>
<keyword evidence="4" id="KW-0677">Repeat</keyword>
<feature type="repeat" description="ANK" evidence="7">
    <location>
        <begin position="775"/>
        <end position="807"/>
    </location>
</feature>
<keyword evidence="5 7" id="KW-0040">ANK repeat</keyword>
<evidence type="ECO:0000313" key="13">
    <source>
        <dbReference type="Proteomes" id="UP001066276"/>
    </source>
</evidence>
<keyword evidence="10" id="KW-0812">Transmembrane</keyword>
<accession>A0AAV7N0H6</accession>
<evidence type="ECO:0000256" key="4">
    <source>
        <dbReference type="ARBA" id="ARBA00022737"/>
    </source>
</evidence>
<dbReference type="FunFam" id="1.25.40.20:FF:000008">
    <property type="entry name" value="Apoptosis-stimulating of p53 protein 2 isoform 1"/>
    <property type="match status" value="1"/>
</dbReference>
<dbReference type="Pfam" id="PF14604">
    <property type="entry name" value="SH3_9"/>
    <property type="match status" value="1"/>
</dbReference>
<evidence type="ECO:0000256" key="7">
    <source>
        <dbReference type="PROSITE-ProRule" id="PRU00023"/>
    </source>
</evidence>
<keyword evidence="2 8" id="KW-0728">SH3 domain</keyword>
<dbReference type="SMART" id="SM00326">
    <property type="entry name" value="SH3"/>
    <property type="match status" value="1"/>
</dbReference>
<evidence type="ECO:0000313" key="12">
    <source>
        <dbReference type="EMBL" id="KAJ1106678.1"/>
    </source>
</evidence>